<dbReference type="OrthoDB" id="10655288at2759"/>
<gene>
    <name evidence="1" type="ORF">NHX12_008578</name>
</gene>
<dbReference type="Proteomes" id="UP001148018">
    <property type="component" value="Unassembled WGS sequence"/>
</dbReference>
<dbReference type="AlphaFoldDB" id="A0A9Q0DNB8"/>
<protein>
    <submittedName>
        <fullName evidence="1">Uncharacterized protein</fullName>
    </submittedName>
</protein>
<evidence type="ECO:0000313" key="1">
    <source>
        <dbReference type="EMBL" id="KAJ3590628.1"/>
    </source>
</evidence>
<organism evidence="1 2">
    <name type="scientific">Muraenolepis orangiensis</name>
    <name type="common">Patagonian moray cod</name>
    <dbReference type="NCBI Taxonomy" id="630683"/>
    <lineage>
        <taxon>Eukaryota</taxon>
        <taxon>Metazoa</taxon>
        <taxon>Chordata</taxon>
        <taxon>Craniata</taxon>
        <taxon>Vertebrata</taxon>
        <taxon>Euteleostomi</taxon>
        <taxon>Actinopterygii</taxon>
        <taxon>Neopterygii</taxon>
        <taxon>Teleostei</taxon>
        <taxon>Neoteleostei</taxon>
        <taxon>Acanthomorphata</taxon>
        <taxon>Zeiogadaria</taxon>
        <taxon>Gadariae</taxon>
        <taxon>Gadiformes</taxon>
        <taxon>Muraenolepidoidei</taxon>
        <taxon>Muraenolepididae</taxon>
        <taxon>Muraenolepis</taxon>
    </lineage>
</organism>
<keyword evidence="2" id="KW-1185">Reference proteome</keyword>
<sequence length="113" mass="12955">MNWPQWTQPKTLHTALSAQGVNIYQHQQQLGSISQRVKDLAGRQADLQDSVTSQIQQLTAHMHQFFIHLQIAQTAPPSADFTDFTDTMSRIFDHTSPATEASRRLLQMHHHNR</sequence>
<comment type="caution">
    <text evidence="1">The sequence shown here is derived from an EMBL/GenBank/DDBJ whole genome shotgun (WGS) entry which is preliminary data.</text>
</comment>
<reference evidence="1" key="1">
    <citation type="submission" date="2022-07" db="EMBL/GenBank/DDBJ databases">
        <title>Chromosome-level genome of Muraenolepis orangiensis.</title>
        <authorList>
            <person name="Kim J."/>
        </authorList>
    </citation>
    <scope>NUCLEOTIDE SEQUENCE</scope>
    <source>
        <strain evidence="1">KU_S4_2022</strain>
        <tissue evidence="1">Muscle</tissue>
    </source>
</reference>
<dbReference type="EMBL" id="JANIIK010000114">
    <property type="protein sequence ID" value="KAJ3590628.1"/>
    <property type="molecule type" value="Genomic_DNA"/>
</dbReference>
<accession>A0A9Q0DNB8</accession>
<name>A0A9Q0DNB8_9TELE</name>
<proteinExistence type="predicted"/>
<evidence type="ECO:0000313" key="2">
    <source>
        <dbReference type="Proteomes" id="UP001148018"/>
    </source>
</evidence>